<dbReference type="InterPro" id="IPR023534">
    <property type="entry name" value="Rof/RNase_P-like"/>
</dbReference>
<gene>
    <name evidence="1" type="ORF">GCM10011607_20020</name>
</gene>
<sequence>MTLIKCEHYDYIEIMCLQQYQVKISLRSGVELVGRFSQTIIVHQGETKHEAISGVTQQQQPITILLTDIKHIDVLNEHAIFKHLQLD</sequence>
<dbReference type="RefSeq" id="WP_188739210.1">
    <property type="nucleotide sequence ID" value="NZ_BMII01000015.1"/>
</dbReference>
<reference evidence="2" key="1">
    <citation type="journal article" date="2019" name="Int. J. Syst. Evol. Microbiol.">
        <title>The Global Catalogue of Microorganisms (GCM) 10K type strain sequencing project: providing services to taxonomists for standard genome sequencing and annotation.</title>
        <authorList>
            <consortium name="The Broad Institute Genomics Platform"/>
            <consortium name="The Broad Institute Genome Sequencing Center for Infectious Disease"/>
            <person name="Wu L."/>
            <person name="Ma J."/>
        </authorList>
    </citation>
    <scope>NUCLEOTIDE SEQUENCE [LARGE SCALE GENOMIC DNA]</scope>
    <source>
        <strain evidence="2">CGMCC 1.15339</strain>
    </source>
</reference>
<comment type="caution">
    <text evidence="1">The sequence shown here is derived from an EMBL/GenBank/DDBJ whole genome shotgun (WGS) entry which is preliminary data.</text>
</comment>
<dbReference type="Proteomes" id="UP000617555">
    <property type="component" value="Unassembled WGS sequence"/>
</dbReference>
<protein>
    <recommendedName>
        <fullName evidence="3">Transcriptional regulator</fullName>
    </recommendedName>
</protein>
<keyword evidence="2" id="KW-1185">Reference proteome</keyword>
<dbReference type="Gene3D" id="2.30.30.400">
    <property type="entry name" value="Rof-like"/>
    <property type="match status" value="1"/>
</dbReference>
<dbReference type="EMBL" id="BMII01000015">
    <property type="protein sequence ID" value="GGB59347.1"/>
    <property type="molecule type" value="Genomic_DNA"/>
</dbReference>
<organism evidence="1 2">
    <name type="scientific">Shewanella inventionis</name>
    <dbReference type="NCBI Taxonomy" id="1738770"/>
    <lineage>
        <taxon>Bacteria</taxon>
        <taxon>Pseudomonadati</taxon>
        <taxon>Pseudomonadota</taxon>
        <taxon>Gammaproteobacteria</taxon>
        <taxon>Alteromonadales</taxon>
        <taxon>Shewanellaceae</taxon>
        <taxon>Shewanella</taxon>
    </lineage>
</organism>
<evidence type="ECO:0008006" key="3">
    <source>
        <dbReference type="Google" id="ProtNLM"/>
    </source>
</evidence>
<evidence type="ECO:0000313" key="1">
    <source>
        <dbReference type="EMBL" id="GGB59347.1"/>
    </source>
</evidence>
<dbReference type="InterPro" id="IPR009778">
    <property type="entry name" value="ROF"/>
</dbReference>
<dbReference type="InterPro" id="IPR038626">
    <property type="entry name" value="Rof-like_sf"/>
</dbReference>
<dbReference type="Pfam" id="PF07073">
    <property type="entry name" value="ROF"/>
    <property type="match status" value="1"/>
</dbReference>
<evidence type="ECO:0000313" key="2">
    <source>
        <dbReference type="Proteomes" id="UP000617555"/>
    </source>
</evidence>
<name>A0ABQ1J7G5_9GAMM</name>
<proteinExistence type="predicted"/>
<accession>A0ABQ1J7G5</accession>
<dbReference type="SUPFAM" id="SSF101744">
    <property type="entry name" value="Rof/RNase P subunit-like"/>
    <property type="match status" value="1"/>
</dbReference>